<dbReference type="EMBL" id="CP019964">
    <property type="protein sequence ID" value="ASI13709.1"/>
    <property type="molecule type" value="Genomic_DNA"/>
</dbReference>
<proteinExistence type="predicted"/>
<dbReference type="Proteomes" id="UP000197679">
    <property type="component" value="Chromosome"/>
</dbReference>
<accession>A0A218NMK3</accession>
<dbReference type="RefSeq" id="WP_088819873.1">
    <property type="nucleotide sequence ID" value="NZ_CP019964.1"/>
</dbReference>
<dbReference type="KEGG" id="marh:Mia14_0387"/>
<evidence type="ECO:0000313" key="2">
    <source>
        <dbReference type="Proteomes" id="UP000197679"/>
    </source>
</evidence>
<reference evidence="1 2" key="1">
    <citation type="journal article" date="2017" name="Nat. Commun.">
        <title>'ARMAN' archaea depend on association with euryarchaeal host in culture and in situ.</title>
        <authorList>
            <person name="Golyshina O."/>
            <person name="Toshchakov S."/>
            <person name="Makarova K."/>
            <person name="Gavrilov S."/>
            <person name="Korzhenkov A."/>
            <person name="La Cono V."/>
            <person name="Arcadi E."/>
            <person name="Nechitaylo T."/>
            <person name="Ferrer M."/>
            <person name="Kublanov I."/>
            <person name="Wolf Y."/>
            <person name="Yakimov M."/>
            <person name="Golyshin P."/>
            <person name="Slesarev A."/>
            <person name="Kozyavkin S."/>
        </authorList>
    </citation>
    <scope>NUCLEOTIDE SEQUENCE [LARGE SCALE GENOMIC DNA]</scope>
    <source>
        <strain evidence="1 2">Mia14</strain>
    </source>
</reference>
<keyword evidence="2" id="KW-1185">Reference proteome</keyword>
<dbReference type="AlphaFoldDB" id="A0A218NMK3"/>
<name>A0A218NMK3_9ARCH</name>
<organism evidence="1 2">
    <name type="scientific">Candidatus Mancarchaeum acidiphilum</name>
    <dbReference type="NCBI Taxonomy" id="1920749"/>
    <lineage>
        <taxon>Archaea</taxon>
        <taxon>Candidatus Micrarchaeota</taxon>
        <taxon>Candidatus Mancarchaeum</taxon>
    </lineage>
</organism>
<gene>
    <name evidence="1" type="ORF">Mia14_0387</name>
</gene>
<evidence type="ECO:0000313" key="1">
    <source>
        <dbReference type="EMBL" id="ASI13709.1"/>
    </source>
</evidence>
<dbReference type="GeneID" id="33313943"/>
<sequence>MGFVKAVQKGMAEKRIEKESGEFYSKLLHDGEKVLDVFKDAKYDFSYTDTNSPKSGDVIITDQRIIFTGKRVDLDNLKKGDVYSEISLNLDAAKESVREVSRHNKIALKEVENGNLKSFIKGRGYMENYTAFKDRVGVFGSVDKKGIFGGKIKITFYLLQDMYSIEIKNHLQNLKSWEEELSKTNSKDLDKYQSLIRKTEKVYSDPKYFDKFLKWMNPARVNVLIEKLDGNSDEIFNVLSRIDSSQLKEFIYDKGAVEKTYMESRMPVELRK</sequence>
<protein>
    <submittedName>
        <fullName evidence="1">Uncharacterized protein</fullName>
    </submittedName>
</protein>